<proteinExistence type="inferred from homology"/>
<feature type="transmembrane region" description="Helical" evidence="6">
    <location>
        <begin position="236"/>
        <end position="255"/>
    </location>
</feature>
<evidence type="ECO:0000256" key="5">
    <source>
        <dbReference type="ARBA" id="ARBA00023136"/>
    </source>
</evidence>
<accession>A0A1I2SIC1</accession>
<evidence type="ECO:0000313" key="7">
    <source>
        <dbReference type="EMBL" id="SFG52605.1"/>
    </source>
</evidence>
<keyword evidence="5 6" id="KW-0472">Membrane</keyword>
<keyword evidence="4 6" id="KW-1133">Transmembrane helix</keyword>
<dbReference type="RefSeq" id="WP_046922130.1">
    <property type="nucleotide sequence ID" value="NZ_AYYL01000060.1"/>
</dbReference>
<dbReference type="GO" id="GO:0016020">
    <property type="term" value="C:membrane"/>
    <property type="evidence" value="ECO:0007669"/>
    <property type="project" value="UniProtKB-SubCell"/>
</dbReference>
<dbReference type="EMBL" id="FOPI01000031">
    <property type="protein sequence ID" value="SFG52605.1"/>
    <property type="molecule type" value="Genomic_DNA"/>
</dbReference>
<dbReference type="PROSITE" id="PS50283">
    <property type="entry name" value="NA_SOLUT_SYMP_3"/>
    <property type="match status" value="1"/>
</dbReference>
<reference evidence="8" key="1">
    <citation type="submission" date="2016-10" db="EMBL/GenBank/DDBJ databases">
        <authorList>
            <person name="Varghese N."/>
            <person name="Submissions S."/>
        </authorList>
    </citation>
    <scope>NUCLEOTIDE SEQUENCE [LARGE SCALE GENOMIC DNA]</scope>
    <source>
        <strain evidence="8">DSM 20403</strain>
    </source>
</reference>
<feature type="transmembrane region" description="Helical" evidence="6">
    <location>
        <begin position="203"/>
        <end position="224"/>
    </location>
</feature>
<dbReference type="Gene3D" id="1.20.1730.10">
    <property type="entry name" value="Sodium/glucose cotransporter"/>
    <property type="match status" value="1"/>
</dbReference>
<dbReference type="InterPro" id="IPR038728">
    <property type="entry name" value="YkvI-like"/>
</dbReference>
<evidence type="ECO:0000256" key="6">
    <source>
        <dbReference type="SAM" id="Phobius"/>
    </source>
</evidence>
<feature type="transmembrane region" description="Helical" evidence="6">
    <location>
        <begin position="356"/>
        <end position="374"/>
    </location>
</feature>
<evidence type="ECO:0000256" key="1">
    <source>
        <dbReference type="ARBA" id="ARBA00004141"/>
    </source>
</evidence>
<sequence>MEKKGNHTAAKASTASILSVAMVLFASHAGGGFATGNQENTYFVCSGWAGLLSLALSMAILTGIIAIAMRLYNKYDLHSYKELFEKLYHPFDKLELVFELFFYVMVIMAVSVAIAGAASALGQYFGWNYYVCIVLVGLLVFFATIFGERAVQLISTYMGTAIMLCIFVAYGYGILKAGNVGHLFSVRFQNEGFSELPKAIWNAFVYAGFQCVQIPTMLACGAIFKGKNNNAEGKSMFASFFMNTFGLGMAVFMLLCWENTFTKTPNGSTLPTLTVLQTMKVNWLLVVYGVILLLCLVSSAITLTFAFVDRFENSKVVDKVPTLFEKRCVLSAFIIILSVVISLGGLTNIIKYGYGYMGYLAIFLIIIPLLTVGVRKIRKG</sequence>
<evidence type="ECO:0000256" key="3">
    <source>
        <dbReference type="ARBA" id="ARBA00022692"/>
    </source>
</evidence>
<dbReference type="PANTHER" id="PTHR37814:SF1">
    <property type="entry name" value="MEMBRANE PROTEIN"/>
    <property type="match status" value="1"/>
</dbReference>
<dbReference type="InterPro" id="IPR001734">
    <property type="entry name" value="Na/solute_symporter"/>
</dbReference>
<evidence type="ECO:0000256" key="2">
    <source>
        <dbReference type="ARBA" id="ARBA00006434"/>
    </source>
</evidence>
<organism evidence="7 8">
    <name type="scientific">Ligilactobacillus ruminis DSM 20403 = NBRC 102161</name>
    <dbReference type="NCBI Taxonomy" id="1423798"/>
    <lineage>
        <taxon>Bacteria</taxon>
        <taxon>Bacillati</taxon>
        <taxon>Bacillota</taxon>
        <taxon>Bacilli</taxon>
        <taxon>Lactobacillales</taxon>
        <taxon>Lactobacillaceae</taxon>
        <taxon>Ligilactobacillus</taxon>
    </lineage>
</organism>
<dbReference type="Proteomes" id="UP000182635">
    <property type="component" value="Unassembled WGS sequence"/>
</dbReference>
<dbReference type="PANTHER" id="PTHR37814">
    <property type="entry name" value="CONSERVED MEMBRANE PROTEIN"/>
    <property type="match status" value="1"/>
</dbReference>
<dbReference type="InterPro" id="IPR038377">
    <property type="entry name" value="Na/Glc_symporter_sf"/>
</dbReference>
<dbReference type="OrthoDB" id="4005at2"/>
<protein>
    <submittedName>
        <fullName evidence="7">Uncharacterized membrane protein YkvI</fullName>
    </submittedName>
</protein>
<comment type="subcellular location">
    <subcellularLocation>
        <location evidence="1">Membrane</location>
        <topology evidence="1">Multi-pass membrane protein</topology>
    </subcellularLocation>
</comment>
<feature type="transmembrane region" description="Helical" evidence="6">
    <location>
        <begin position="283"/>
        <end position="308"/>
    </location>
</feature>
<comment type="similarity">
    <text evidence="2">Belongs to the sodium:solute symporter (SSF) (TC 2.A.21) family.</text>
</comment>
<feature type="transmembrane region" description="Helical" evidence="6">
    <location>
        <begin position="50"/>
        <end position="72"/>
    </location>
</feature>
<gene>
    <name evidence="7" type="ORF">SAMN02910432_01706</name>
</gene>
<dbReference type="AlphaFoldDB" id="A0A1I2SIC1"/>
<evidence type="ECO:0000313" key="8">
    <source>
        <dbReference type="Proteomes" id="UP000182635"/>
    </source>
</evidence>
<feature type="transmembrane region" description="Helical" evidence="6">
    <location>
        <begin position="127"/>
        <end position="147"/>
    </location>
</feature>
<feature type="transmembrane region" description="Helical" evidence="6">
    <location>
        <begin position="154"/>
        <end position="175"/>
    </location>
</feature>
<evidence type="ECO:0000256" key="4">
    <source>
        <dbReference type="ARBA" id="ARBA00022989"/>
    </source>
</evidence>
<keyword evidence="3 6" id="KW-0812">Transmembrane</keyword>
<feature type="transmembrane region" description="Helical" evidence="6">
    <location>
        <begin position="329"/>
        <end position="350"/>
    </location>
</feature>
<feature type="transmembrane region" description="Helical" evidence="6">
    <location>
        <begin position="100"/>
        <end position="121"/>
    </location>
</feature>
<dbReference type="GO" id="GO:0022857">
    <property type="term" value="F:transmembrane transporter activity"/>
    <property type="evidence" value="ECO:0007669"/>
    <property type="project" value="InterPro"/>
</dbReference>
<name>A0A1I2SIC1_9LACO</name>